<dbReference type="InterPro" id="IPR036890">
    <property type="entry name" value="HATPase_C_sf"/>
</dbReference>
<protein>
    <submittedName>
        <fullName evidence="4">Histidine kinase</fullName>
    </submittedName>
</protein>
<feature type="coiled-coil region" evidence="1">
    <location>
        <begin position="151"/>
        <end position="178"/>
    </location>
</feature>
<evidence type="ECO:0000256" key="2">
    <source>
        <dbReference type="SAM" id="Phobius"/>
    </source>
</evidence>
<proteinExistence type="predicted"/>
<keyword evidence="2" id="KW-0812">Transmembrane</keyword>
<evidence type="ECO:0000256" key="1">
    <source>
        <dbReference type="SAM" id="Coils"/>
    </source>
</evidence>
<dbReference type="Pfam" id="PF06580">
    <property type="entry name" value="His_kinase"/>
    <property type="match status" value="1"/>
</dbReference>
<keyword evidence="1" id="KW-0175">Coiled coil</keyword>
<comment type="caution">
    <text evidence="4">The sequence shown here is derived from an EMBL/GenBank/DDBJ whole genome shotgun (WGS) entry which is preliminary data.</text>
</comment>
<keyword evidence="5" id="KW-1185">Reference proteome</keyword>
<organism evidence="4 5">
    <name type="scientific">Draconibacterium aestuarii</name>
    <dbReference type="NCBI Taxonomy" id="2998507"/>
    <lineage>
        <taxon>Bacteria</taxon>
        <taxon>Pseudomonadati</taxon>
        <taxon>Bacteroidota</taxon>
        <taxon>Bacteroidia</taxon>
        <taxon>Marinilabiliales</taxon>
        <taxon>Prolixibacteraceae</taxon>
        <taxon>Draconibacterium</taxon>
    </lineage>
</organism>
<dbReference type="Proteomes" id="UP001145087">
    <property type="component" value="Unassembled WGS sequence"/>
</dbReference>
<dbReference type="PANTHER" id="PTHR34220">
    <property type="entry name" value="SENSOR HISTIDINE KINASE YPDA"/>
    <property type="match status" value="1"/>
</dbReference>
<evidence type="ECO:0000259" key="3">
    <source>
        <dbReference type="Pfam" id="PF06580"/>
    </source>
</evidence>
<dbReference type="AlphaFoldDB" id="A0A9X3F9F9"/>
<accession>A0A9X3F9F9</accession>
<dbReference type="PANTHER" id="PTHR34220:SF7">
    <property type="entry name" value="SENSOR HISTIDINE KINASE YPDA"/>
    <property type="match status" value="1"/>
</dbReference>
<feature type="transmembrane region" description="Helical" evidence="2">
    <location>
        <begin position="74"/>
        <end position="94"/>
    </location>
</feature>
<feature type="transmembrane region" description="Helical" evidence="2">
    <location>
        <begin position="12"/>
        <end position="31"/>
    </location>
</feature>
<dbReference type="SUPFAM" id="SSF55874">
    <property type="entry name" value="ATPase domain of HSP90 chaperone/DNA topoisomerase II/histidine kinase"/>
    <property type="match status" value="1"/>
</dbReference>
<dbReference type="GO" id="GO:0016020">
    <property type="term" value="C:membrane"/>
    <property type="evidence" value="ECO:0007669"/>
    <property type="project" value="InterPro"/>
</dbReference>
<feature type="domain" description="Signal transduction histidine kinase internal region" evidence="3">
    <location>
        <begin position="171"/>
        <end position="248"/>
    </location>
</feature>
<name>A0A9X3F9F9_9BACT</name>
<feature type="transmembrane region" description="Helical" evidence="2">
    <location>
        <begin position="43"/>
        <end position="62"/>
    </location>
</feature>
<keyword evidence="4" id="KW-0808">Transferase</keyword>
<reference evidence="4" key="1">
    <citation type="submission" date="2022-11" db="EMBL/GenBank/DDBJ databases">
        <title>Marilongibacter aestuarii gen. nov., sp. nov., isolated from tidal flat sediment.</title>
        <authorList>
            <person name="Jiayan W."/>
        </authorList>
    </citation>
    <scope>NUCLEOTIDE SEQUENCE</scope>
    <source>
        <strain evidence="4">Z1-6</strain>
    </source>
</reference>
<keyword evidence="4" id="KW-0418">Kinase</keyword>
<gene>
    <name evidence="4" type="ORF">OU798_22085</name>
</gene>
<dbReference type="EMBL" id="JAPOHD010000066">
    <property type="protein sequence ID" value="MCY1723054.1"/>
    <property type="molecule type" value="Genomic_DNA"/>
</dbReference>
<keyword evidence="2" id="KW-1133">Transmembrane helix</keyword>
<keyword evidence="2" id="KW-0472">Membrane</keyword>
<evidence type="ECO:0000313" key="4">
    <source>
        <dbReference type="EMBL" id="MCY1723054.1"/>
    </source>
</evidence>
<sequence>MKESFTNRKMLHVVLHLLAWLVLIILPQLIINRYWGNNNFIDWRFYINAAIYGIIFYVNYIWLVPKFFFRKNKLPYFVFATIVIFIAYFIISFLSDLMHDQERDKQIAKVLEKLMEDEVVQRPPFRLIHIYYFILISAIITGFSIGLKVIEQHSKSEKRQKELEKEKLNSELAFLKNQVSPHFFFNTLNNIYSLIEINTNDAQEAVLKLSKLMRYLLYESEHGKTHLDNEIVFMKNYIDLMKLRLSSKVELLVDLPETDSNLEIPPLLFVPFVENAFKHGISYREKSFIHIFMKVEKDRIRFECINSQGQRTEKSHDENHSGIGLENVKKRLKLLYAAKHKLEITKSDTDFRILLEIEV</sequence>
<dbReference type="GO" id="GO:0000155">
    <property type="term" value="F:phosphorelay sensor kinase activity"/>
    <property type="evidence" value="ECO:0007669"/>
    <property type="project" value="InterPro"/>
</dbReference>
<dbReference type="InterPro" id="IPR050640">
    <property type="entry name" value="Bact_2-comp_sensor_kinase"/>
</dbReference>
<evidence type="ECO:0000313" key="5">
    <source>
        <dbReference type="Proteomes" id="UP001145087"/>
    </source>
</evidence>
<dbReference type="InterPro" id="IPR010559">
    <property type="entry name" value="Sig_transdc_His_kin_internal"/>
</dbReference>
<dbReference type="RefSeq" id="WP_343335379.1">
    <property type="nucleotide sequence ID" value="NZ_JAPOHD010000066.1"/>
</dbReference>
<dbReference type="Gene3D" id="3.30.565.10">
    <property type="entry name" value="Histidine kinase-like ATPase, C-terminal domain"/>
    <property type="match status" value="1"/>
</dbReference>
<feature type="transmembrane region" description="Helical" evidence="2">
    <location>
        <begin position="130"/>
        <end position="150"/>
    </location>
</feature>